<proteinExistence type="predicted"/>
<evidence type="ECO:0000313" key="2">
    <source>
        <dbReference type="EMBL" id="ALS38710.1"/>
    </source>
</evidence>
<keyword evidence="1" id="KW-0812">Transmembrane</keyword>
<sequence>MNLLDWLFIVLLSITILSFVFFVWSLVWMYYTKKQSKNISCRNIKKKKLRKKRIRQKKKLERKSHYYLKQSIVLLFVGFLIGGSAFYSRYYQLMHLGEKDSHAIVQSYSLLNTIDEQLTRLDKPEESSKVQSTLSDVSGKLASYGTRSADERLSQDGQNLLNRLYKNMKELGLNLSNQSVQTLNDEETLNGYEADIQRTRSDQKKVFDYFHIDEKVLKQQQ</sequence>
<dbReference type="EMBL" id="CP013655">
    <property type="protein sequence ID" value="ALS38710.1"/>
    <property type="molecule type" value="Genomic_DNA"/>
</dbReference>
<reference evidence="3" key="1">
    <citation type="submission" date="2015-12" db="EMBL/GenBank/DDBJ databases">
        <authorList>
            <person name="Lauer A."/>
            <person name="Humrighouse B."/>
            <person name="Loparev V."/>
            <person name="Shewmaker P.L."/>
            <person name="Whitney A.M."/>
            <person name="McLaughlin R.W."/>
        </authorList>
    </citation>
    <scope>NUCLEOTIDE SEQUENCE [LARGE SCALE GENOMIC DNA]</scope>
    <source>
        <strain evidence="3">LMG 26678</strain>
    </source>
</reference>
<organism evidence="2 3">
    <name type="scientific">Enterococcus rotai</name>
    <dbReference type="NCBI Taxonomy" id="118060"/>
    <lineage>
        <taxon>Bacteria</taxon>
        <taxon>Bacillati</taxon>
        <taxon>Bacillota</taxon>
        <taxon>Bacilli</taxon>
        <taxon>Lactobacillales</taxon>
        <taxon>Enterococcaceae</taxon>
        <taxon>Enterococcus</taxon>
    </lineage>
</organism>
<name>A0A0U2WTV3_9ENTE</name>
<feature type="transmembrane region" description="Helical" evidence="1">
    <location>
        <begin position="66"/>
        <end position="87"/>
    </location>
</feature>
<dbReference type="AlphaFoldDB" id="A0A0U2WTV3"/>
<dbReference type="RefSeq" id="WP_208928235.1">
    <property type="nucleotide sequence ID" value="NZ_CP013655.1"/>
</dbReference>
<dbReference type="Proteomes" id="UP000067523">
    <property type="component" value="Chromosome"/>
</dbReference>
<protein>
    <submittedName>
        <fullName evidence="2">Uncharacterized protein</fullName>
    </submittedName>
</protein>
<evidence type="ECO:0000313" key="3">
    <source>
        <dbReference type="Proteomes" id="UP000067523"/>
    </source>
</evidence>
<feature type="transmembrane region" description="Helical" evidence="1">
    <location>
        <begin position="6"/>
        <end position="31"/>
    </location>
</feature>
<keyword evidence="3" id="KW-1185">Reference proteome</keyword>
<keyword evidence="1" id="KW-1133">Transmembrane helix</keyword>
<evidence type="ECO:0000256" key="1">
    <source>
        <dbReference type="SAM" id="Phobius"/>
    </source>
</evidence>
<gene>
    <name evidence="2" type="ORF">ATZ35_16595</name>
</gene>
<accession>A0A0U2WTV3</accession>
<dbReference type="STRING" id="118060.ATZ35_16595"/>
<keyword evidence="1" id="KW-0472">Membrane</keyword>
<dbReference type="KEGG" id="erx:ATZ35_16595"/>